<feature type="transmembrane region" description="Helical" evidence="6">
    <location>
        <begin position="48"/>
        <end position="68"/>
    </location>
</feature>
<sequence>MKSKDIVRLLGAVILCEGCGIIGSLFTAPSVPTWYASLTKPSFNPPDWIFSPVWIALFFLMGISLFLVIREGFKKREVKLAVWVFAVQLVLNVLWTLIFFGLKAPLAAFIEIILLWIAILVTIIRFFPISRLAGYLLIPYIAWVSFAALLNISIFILNS</sequence>
<evidence type="ECO:0000256" key="3">
    <source>
        <dbReference type="ARBA" id="ARBA00022692"/>
    </source>
</evidence>
<dbReference type="GO" id="GO:0033013">
    <property type="term" value="P:tetrapyrrole metabolic process"/>
    <property type="evidence" value="ECO:0007669"/>
    <property type="project" value="UniProtKB-ARBA"/>
</dbReference>
<reference evidence="7" key="2">
    <citation type="submission" date="2021-01" db="EMBL/GenBank/DDBJ databases">
        <authorList>
            <person name="Hahn C.R."/>
            <person name="Youssef N.H."/>
            <person name="Elshahed M."/>
        </authorList>
    </citation>
    <scope>NUCLEOTIDE SEQUENCE</scope>
    <source>
        <strain evidence="7">Zod_Metabat.24</strain>
    </source>
</reference>
<feature type="transmembrane region" description="Helical" evidence="6">
    <location>
        <begin position="134"/>
        <end position="157"/>
    </location>
</feature>
<comment type="caution">
    <text evidence="7">The sequence shown here is derived from an EMBL/GenBank/DDBJ whole genome shotgun (WGS) entry which is preliminary data.</text>
</comment>
<evidence type="ECO:0000256" key="4">
    <source>
        <dbReference type="ARBA" id="ARBA00022989"/>
    </source>
</evidence>
<dbReference type="FunFam" id="1.20.1260.100:FF:000001">
    <property type="entry name" value="translocator protein 2"/>
    <property type="match status" value="1"/>
</dbReference>
<dbReference type="PANTHER" id="PTHR10057">
    <property type="entry name" value="PERIPHERAL-TYPE BENZODIAZEPINE RECEPTOR"/>
    <property type="match status" value="1"/>
</dbReference>
<keyword evidence="4 6" id="KW-1133">Transmembrane helix</keyword>
<keyword evidence="3 6" id="KW-0812">Transmembrane</keyword>
<dbReference type="EMBL" id="JAFGIX010000032">
    <property type="protein sequence ID" value="MBN1572859.1"/>
    <property type="molecule type" value="Genomic_DNA"/>
</dbReference>
<dbReference type="PANTHER" id="PTHR10057:SF0">
    <property type="entry name" value="TRANSLOCATOR PROTEIN"/>
    <property type="match status" value="1"/>
</dbReference>
<comment type="subcellular location">
    <subcellularLocation>
        <location evidence="1">Membrane</location>
        <topology evidence="1">Multi-pass membrane protein</topology>
    </subcellularLocation>
</comment>
<organism evidence="7 8">
    <name type="scientific">Candidatus Zymogenus saltonus</name>
    <dbReference type="NCBI Taxonomy" id="2844893"/>
    <lineage>
        <taxon>Bacteria</taxon>
        <taxon>Deltaproteobacteria</taxon>
        <taxon>Candidatus Zymogenia</taxon>
        <taxon>Candidatus Zymogeniales</taxon>
        <taxon>Candidatus Zymogenaceae</taxon>
        <taxon>Candidatus Zymogenus</taxon>
    </lineage>
</organism>
<accession>A0A9D8KDV2</accession>
<evidence type="ECO:0000256" key="5">
    <source>
        <dbReference type="ARBA" id="ARBA00023136"/>
    </source>
</evidence>
<dbReference type="AlphaFoldDB" id="A0A9D8KDV2"/>
<dbReference type="Pfam" id="PF03073">
    <property type="entry name" value="TspO_MBR"/>
    <property type="match status" value="1"/>
</dbReference>
<dbReference type="CDD" id="cd15904">
    <property type="entry name" value="TSPO_MBR"/>
    <property type="match status" value="1"/>
</dbReference>
<protein>
    <submittedName>
        <fullName evidence="7">Tryptophan-rich sensory protein</fullName>
    </submittedName>
</protein>
<dbReference type="Gene3D" id="1.20.1260.100">
    <property type="entry name" value="TspO/MBR protein"/>
    <property type="match status" value="1"/>
</dbReference>
<keyword evidence="5 6" id="KW-0472">Membrane</keyword>
<evidence type="ECO:0000313" key="8">
    <source>
        <dbReference type="Proteomes" id="UP000809273"/>
    </source>
</evidence>
<evidence type="ECO:0000256" key="2">
    <source>
        <dbReference type="ARBA" id="ARBA00007524"/>
    </source>
</evidence>
<name>A0A9D8KDV2_9DELT</name>
<dbReference type="GO" id="GO:0016020">
    <property type="term" value="C:membrane"/>
    <property type="evidence" value="ECO:0007669"/>
    <property type="project" value="UniProtKB-SubCell"/>
</dbReference>
<evidence type="ECO:0000313" key="7">
    <source>
        <dbReference type="EMBL" id="MBN1572859.1"/>
    </source>
</evidence>
<evidence type="ECO:0000256" key="6">
    <source>
        <dbReference type="SAM" id="Phobius"/>
    </source>
</evidence>
<gene>
    <name evidence="7" type="ORF">JW984_06635</name>
</gene>
<dbReference type="PIRSF" id="PIRSF005859">
    <property type="entry name" value="PBR"/>
    <property type="match status" value="1"/>
</dbReference>
<feature type="transmembrane region" description="Helical" evidence="6">
    <location>
        <begin position="106"/>
        <end position="127"/>
    </location>
</feature>
<dbReference type="InterPro" id="IPR038330">
    <property type="entry name" value="TspO/MBR-related_sf"/>
</dbReference>
<feature type="transmembrane region" description="Helical" evidence="6">
    <location>
        <begin position="80"/>
        <end position="100"/>
    </location>
</feature>
<comment type="similarity">
    <text evidence="2">Belongs to the TspO/BZRP family.</text>
</comment>
<proteinExistence type="inferred from homology"/>
<reference evidence="7" key="1">
    <citation type="journal article" date="2021" name="Environ. Microbiol.">
        <title>Genomic characterization of three novel Desulfobacterota classes expand the metabolic and phylogenetic diversity of the phylum.</title>
        <authorList>
            <person name="Murphy C.L."/>
            <person name="Biggerstaff J."/>
            <person name="Eichhorn A."/>
            <person name="Ewing E."/>
            <person name="Shahan R."/>
            <person name="Soriano D."/>
            <person name="Stewart S."/>
            <person name="VanMol K."/>
            <person name="Walker R."/>
            <person name="Walters P."/>
            <person name="Elshahed M.S."/>
            <person name="Youssef N.H."/>
        </authorList>
    </citation>
    <scope>NUCLEOTIDE SEQUENCE</scope>
    <source>
        <strain evidence="7">Zod_Metabat.24</strain>
    </source>
</reference>
<dbReference type="Proteomes" id="UP000809273">
    <property type="component" value="Unassembled WGS sequence"/>
</dbReference>
<evidence type="ECO:0000256" key="1">
    <source>
        <dbReference type="ARBA" id="ARBA00004141"/>
    </source>
</evidence>
<feature type="transmembrane region" description="Helical" evidence="6">
    <location>
        <begin position="7"/>
        <end position="28"/>
    </location>
</feature>
<dbReference type="InterPro" id="IPR004307">
    <property type="entry name" value="TspO_MBR"/>
</dbReference>